<dbReference type="GeneID" id="109114646"/>
<dbReference type="AlphaFoldDB" id="A0A1U8Q3H3"/>
<dbReference type="RefSeq" id="XP_019053167.1">
    <property type="nucleotide sequence ID" value="XM_019197622.1"/>
</dbReference>
<dbReference type="STRING" id="4432.A0A1U8Q3H3"/>
<keyword evidence="2" id="KW-1185">Reference proteome</keyword>
<dbReference type="Pfam" id="PF13456">
    <property type="entry name" value="RVT_3"/>
    <property type="match status" value="1"/>
</dbReference>
<dbReference type="GO" id="GO:0003676">
    <property type="term" value="F:nucleic acid binding"/>
    <property type="evidence" value="ECO:0007669"/>
    <property type="project" value="InterPro"/>
</dbReference>
<dbReference type="InterPro" id="IPR012337">
    <property type="entry name" value="RNaseH-like_sf"/>
</dbReference>
<dbReference type="KEGG" id="nnu:109114646"/>
<dbReference type="PANTHER" id="PTHR48475">
    <property type="entry name" value="RIBONUCLEASE H"/>
    <property type="match status" value="1"/>
</dbReference>
<reference evidence="3" key="1">
    <citation type="submission" date="2025-08" db="UniProtKB">
        <authorList>
            <consortium name="RefSeq"/>
        </authorList>
    </citation>
    <scope>IDENTIFICATION</scope>
</reference>
<dbReference type="GO" id="GO:0004523">
    <property type="term" value="F:RNA-DNA hybrid ribonuclease activity"/>
    <property type="evidence" value="ECO:0007669"/>
    <property type="project" value="InterPro"/>
</dbReference>
<dbReference type="OMA" id="QHQATHV"/>
<accession>A0A1U8Q3H3</accession>
<name>A0A1U8Q3H3_NELNU</name>
<evidence type="ECO:0000259" key="1">
    <source>
        <dbReference type="PROSITE" id="PS50879"/>
    </source>
</evidence>
<evidence type="ECO:0000313" key="2">
    <source>
        <dbReference type="Proteomes" id="UP000189703"/>
    </source>
</evidence>
<organism evidence="2 3">
    <name type="scientific">Nelumbo nucifera</name>
    <name type="common">Sacred lotus</name>
    <dbReference type="NCBI Taxonomy" id="4432"/>
    <lineage>
        <taxon>Eukaryota</taxon>
        <taxon>Viridiplantae</taxon>
        <taxon>Streptophyta</taxon>
        <taxon>Embryophyta</taxon>
        <taxon>Tracheophyta</taxon>
        <taxon>Spermatophyta</taxon>
        <taxon>Magnoliopsida</taxon>
        <taxon>Proteales</taxon>
        <taxon>Nelumbonaceae</taxon>
        <taxon>Nelumbo</taxon>
    </lineage>
</organism>
<sequence length="169" mass="18896">MMFFDGAARKDGGGAGVVFVLPQREILTYSFSLIELCSNNMAEYHALIIGLEMALDLEIHYLTVYGDSKLVINQLKTKYEVRKDDLVSYHHYAIQLLKEFEHATIKHVPRSENKQADALANLAAVLALVDDEATTIPVCAQWALPPKSPQEEIEQESNVASIFTIDVED</sequence>
<gene>
    <name evidence="3" type="primary">LOC109114646</name>
</gene>
<dbReference type="InterPro" id="IPR002156">
    <property type="entry name" value="RNaseH_domain"/>
</dbReference>
<dbReference type="InParanoid" id="A0A1U8Q3H3"/>
<feature type="domain" description="RNase H type-1" evidence="1">
    <location>
        <begin position="1"/>
        <end position="125"/>
    </location>
</feature>
<evidence type="ECO:0000313" key="3">
    <source>
        <dbReference type="RefSeq" id="XP_019053167.1"/>
    </source>
</evidence>
<dbReference type="InterPro" id="IPR036397">
    <property type="entry name" value="RNaseH_sf"/>
</dbReference>
<dbReference type="PANTHER" id="PTHR48475:SF1">
    <property type="entry name" value="RNASE H TYPE-1 DOMAIN-CONTAINING PROTEIN"/>
    <property type="match status" value="1"/>
</dbReference>
<dbReference type="PROSITE" id="PS50879">
    <property type="entry name" value="RNASE_H_1"/>
    <property type="match status" value="1"/>
</dbReference>
<dbReference type="OrthoDB" id="1933881at2759"/>
<dbReference type="Proteomes" id="UP000189703">
    <property type="component" value="Unplaced"/>
</dbReference>
<proteinExistence type="predicted"/>
<dbReference type="Gene3D" id="3.30.420.10">
    <property type="entry name" value="Ribonuclease H-like superfamily/Ribonuclease H"/>
    <property type="match status" value="1"/>
</dbReference>
<dbReference type="SUPFAM" id="SSF53098">
    <property type="entry name" value="Ribonuclease H-like"/>
    <property type="match status" value="1"/>
</dbReference>
<protein>
    <submittedName>
        <fullName evidence="3">Uncharacterized protein LOC109114646</fullName>
    </submittedName>
</protein>
<dbReference type="CDD" id="cd09279">
    <property type="entry name" value="RNase_HI_like"/>
    <property type="match status" value="1"/>
</dbReference>